<dbReference type="EMBL" id="JAGQHS010000398">
    <property type="protein sequence ID" value="MCA9759574.1"/>
    <property type="molecule type" value="Genomic_DNA"/>
</dbReference>
<proteinExistence type="predicted"/>
<sequence length="641" mass="68441">MRTPSTHSPRKLGPRAWTDLGSVLFFPARRFGLRVLTVLGLLVPSLASADVIINEVLYDTAGISEQEFIELVGPPGQSLNGYRVVSYYASGFVHDTFFFPGSIIPLDGYFVFGDAGVPNVDRVESISLLNGPAELRLYYGNELLDSVCYGTSEDLVCEGTPAEDVPEDYSIARCPDGIDTDDNAEDFEADFTPTPGLMNDLPCDAPPVPRSVCEMSAEDADGVAVLLGEFIVVHGIVISVSRGYNGLPIDFQITDGECCGWVRTSGYSVPDVQEGDEVEVQGSVSFFNGETRLFGPRLEVTVLSIGNPVPEPPLITTGELGGSGGDYEACLVRIECADLVDPGEWPSGGETAYVTIDDGSGPAYLYILATTDIDGSIAPVDRFSVLGVVGQRDTEPPYDDGYRLVPRSLEDLVYSDPICGPPDSGACCVSDSVCVVLVESDCQSQGGFYQGDDSVCEAVLCTDDGACCLDSECSCCVWADWSYCDRLGGLFQGPGTQCYATLTCVSSACCLPDGTCIEELEEVCIAEGWLVTGDSTCDPNPCEVVSGVAPDDTSTILWLARPMPSPVNDGTTLQFRLGEPARVDLGVYDVSGKLVDQVASEAYSAGAHFIEWSAVELPSGRYFLELRAGSEVEVRSFVVLH</sequence>
<dbReference type="Gene3D" id="2.60.40.4070">
    <property type="match status" value="1"/>
</dbReference>
<gene>
    <name evidence="1" type="ORF">KDA27_27510</name>
</gene>
<comment type="caution">
    <text evidence="1">The sequence shown here is derived from an EMBL/GenBank/DDBJ whole genome shotgun (WGS) entry which is preliminary data.</text>
</comment>
<dbReference type="Proteomes" id="UP000739538">
    <property type="component" value="Unassembled WGS sequence"/>
</dbReference>
<name>A0A956SHF1_UNCEI</name>
<evidence type="ECO:0000313" key="1">
    <source>
        <dbReference type="EMBL" id="MCA9759574.1"/>
    </source>
</evidence>
<dbReference type="NCBIfam" id="TIGR04183">
    <property type="entry name" value="Por_Secre_tail"/>
    <property type="match status" value="1"/>
</dbReference>
<protein>
    <submittedName>
        <fullName evidence="1">T9SS type A sorting domain-containing protein</fullName>
    </submittedName>
</protein>
<organism evidence="1 2">
    <name type="scientific">Eiseniibacteriota bacterium</name>
    <dbReference type="NCBI Taxonomy" id="2212470"/>
    <lineage>
        <taxon>Bacteria</taxon>
        <taxon>Candidatus Eiseniibacteriota</taxon>
    </lineage>
</organism>
<reference evidence="1" key="1">
    <citation type="submission" date="2020-04" db="EMBL/GenBank/DDBJ databases">
        <authorList>
            <person name="Zhang T."/>
        </authorList>
    </citation>
    <scope>NUCLEOTIDE SEQUENCE</scope>
    <source>
        <strain evidence="1">HKST-UBA02</strain>
    </source>
</reference>
<reference evidence="1" key="2">
    <citation type="journal article" date="2021" name="Microbiome">
        <title>Successional dynamics and alternative stable states in a saline activated sludge microbial community over 9 years.</title>
        <authorList>
            <person name="Wang Y."/>
            <person name="Ye J."/>
            <person name="Ju F."/>
            <person name="Liu L."/>
            <person name="Boyd J.A."/>
            <person name="Deng Y."/>
            <person name="Parks D.H."/>
            <person name="Jiang X."/>
            <person name="Yin X."/>
            <person name="Woodcroft B.J."/>
            <person name="Tyson G.W."/>
            <person name="Hugenholtz P."/>
            <person name="Polz M.F."/>
            <person name="Zhang T."/>
        </authorList>
    </citation>
    <scope>NUCLEOTIDE SEQUENCE</scope>
    <source>
        <strain evidence="1">HKST-UBA02</strain>
    </source>
</reference>
<accession>A0A956SHF1</accession>
<dbReference type="AlphaFoldDB" id="A0A956SHF1"/>
<dbReference type="InterPro" id="IPR026444">
    <property type="entry name" value="Secre_tail"/>
</dbReference>
<evidence type="ECO:0000313" key="2">
    <source>
        <dbReference type="Proteomes" id="UP000739538"/>
    </source>
</evidence>